<dbReference type="GO" id="GO:0110001">
    <property type="term" value="C:toxin-antitoxin complex"/>
    <property type="evidence" value="ECO:0007669"/>
    <property type="project" value="InterPro"/>
</dbReference>
<dbReference type="EMBL" id="LAZR01000145">
    <property type="protein sequence ID" value="KKN86670.1"/>
    <property type="molecule type" value="Genomic_DNA"/>
</dbReference>
<name>A0A0F9U0A2_9ZZZZ</name>
<accession>A0A0F9U0A2</accession>
<proteinExistence type="predicted"/>
<evidence type="ECO:0008006" key="2">
    <source>
        <dbReference type="Google" id="ProtNLM"/>
    </source>
</evidence>
<dbReference type="AlphaFoldDB" id="A0A0F9U0A2"/>
<evidence type="ECO:0000313" key="1">
    <source>
        <dbReference type="EMBL" id="KKN86670.1"/>
    </source>
</evidence>
<reference evidence="1" key="1">
    <citation type="journal article" date="2015" name="Nature">
        <title>Complex archaea that bridge the gap between prokaryotes and eukaryotes.</title>
        <authorList>
            <person name="Spang A."/>
            <person name="Saw J.H."/>
            <person name="Jorgensen S.L."/>
            <person name="Zaremba-Niedzwiedzka K."/>
            <person name="Martijn J."/>
            <person name="Lind A.E."/>
            <person name="van Eijk R."/>
            <person name="Schleper C."/>
            <person name="Guy L."/>
            <person name="Ettema T.J."/>
        </authorList>
    </citation>
    <scope>NUCLEOTIDE SEQUENCE</scope>
</reference>
<protein>
    <recommendedName>
        <fullName evidence="2">Addiction module toxin RelE</fullName>
    </recommendedName>
</protein>
<dbReference type="Pfam" id="PF09907">
    <property type="entry name" value="HigB_toxin"/>
    <property type="match status" value="1"/>
</dbReference>
<dbReference type="InterPro" id="IPR018669">
    <property type="entry name" value="Toxin_HigB"/>
</dbReference>
<dbReference type="GO" id="GO:0004519">
    <property type="term" value="F:endonuclease activity"/>
    <property type="evidence" value="ECO:0007669"/>
    <property type="project" value="InterPro"/>
</dbReference>
<comment type="caution">
    <text evidence="1">The sequence shown here is derived from an EMBL/GenBank/DDBJ whole genome shotgun (WGS) entry which is preliminary data.</text>
</comment>
<gene>
    <name evidence="1" type="ORF">LCGC14_0266330</name>
</gene>
<sequence length="97" mass="11567">MRIYSKSTLIEFWKKNPKAEKQLRAFYSIIKNTEFKNSNEVIALFNTADVVKDGKIIFNICRNDFRLIVKFNYQKHAAFIRFIGTHKEYDKLDIESL</sequence>
<organism evidence="1">
    <name type="scientific">marine sediment metagenome</name>
    <dbReference type="NCBI Taxonomy" id="412755"/>
    <lineage>
        <taxon>unclassified sequences</taxon>
        <taxon>metagenomes</taxon>
        <taxon>ecological metagenomes</taxon>
    </lineage>
</organism>
<dbReference type="GO" id="GO:0003723">
    <property type="term" value="F:RNA binding"/>
    <property type="evidence" value="ECO:0007669"/>
    <property type="project" value="InterPro"/>
</dbReference>